<dbReference type="Proteomes" id="UP001140513">
    <property type="component" value="Unassembled WGS sequence"/>
</dbReference>
<dbReference type="OrthoDB" id="206452at2759"/>
<dbReference type="SUPFAM" id="SSF143990">
    <property type="entry name" value="YbiA-like"/>
    <property type="match status" value="1"/>
</dbReference>
<dbReference type="AlphaFoldDB" id="A0A9W8XM00"/>
<reference evidence="2" key="1">
    <citation type="submission" date="2022-10" db="EMBL/GenBank/DDBJ databases">
        <title>Tapping the CABI collections for fungal endophytes: first genome assemblies for Collariella, Neodidymelliopsis, Ascochyta clinopodiicola, Didymella pomorum, Didymosphaeria variabile, Neocosmospora piperis and Neocucurbitaria cava.</title>
        <authorList>
            <person name="Hill R."/>
        </authorList>
    </citation>
    <scope>NUCLEOTIDE SEQUENCE</scope>
    <source>
        <strain evidence="2">IMI 356815</strain>
    </source>
</reference>
<dbReference type="InterPro" id="IPR037238">
    <property type="entry name" value="YbiA-like_sf"/>
</dbReference>
<dbReference type="CDD" id="cd15457">
    <property type="entry name" value="NADAR"/>
    <property type="match status" value="1"/>
</dbReference>
<name>A0A9W8XM00_9PLEO</name>
<sequence length="187" mass="21371">MAAEGPVFFWKETEAETGFLSPWYKTRFKEGHQHYQSAGHMVLGEKAKLFGDTVITRPIYRMQTADKKQEAFERIIAAETIDEQIRSADGIQGYDEQVWLEILIVNAIPDALPICEHANLLKFIFSYEYWDVRDPLLALGTRELVYACPTDRILGIGFGPEEARSTVREQWGRNIFARGVDIARSKA</sequence>
<dbReference type="Gene3D" id="1.10.357.40">
    <property type="entry name" value="YbiA-like"/>
    <property type="match status" value="1"/>
</dbReference>
<evidence type="ECO:0000259" key="1">
    <source>
        <dbReference type="Pfam" id="PF08719"/>
    </source>
</evidence>
<feature type="domain" description="NADAR" evidence="1">
    <location>
        <begin position="8"/>
        <end position="176"/>
    </location>
</feature>
<organism evidence="2 3">
    <name type="scientific">Didymosphaeria variabile</name>
    <dbReference type="NCBI Taxonomy" id="1932322"/>
    <lineage>
        <taxon>Eukaryota</taxon>
        <taxon>Fungi</taxon>
        <taxon>Dikarya</taxon>
        <taxon>Ascomycota</taxon>
        <taxon>Pezizomycotina</taxon>
        <taxon>Dothideomycetes</taxon>
        <taxon>Pleosporomycetidae</taxon>
        <taxon>Pleosporales</taxon>
        <taxon>Massarineae</taxon>
        <taxon>Didymosphaeriaceae</taxon>
        <taxon>Didymosphaeria</taxon>
    </lineage>
</organism>
<keyword evidence="3" id="KW-1185">Reference proteome</keyword>
<dbReference type="InterPro" id="IPR012816">
    <property type="entry name" value="NADAR"/>
</dbReference>
<evidence type="ECO:0000313" key="3">
    <source>
        <dbReference type="Proteomes" id="UP001140513"/>
    </source>
</evidence>
<protein>
    <recommendedName>
        <fullName evidence="1">NADAR domain-containing protein</fullName>
    </recommendedName>
</protein>
<dbReference type="EMBL" id="JAPEUX010000005">
    <property type="protein sequence ID" value="KAJ4352533.1"/>
    <property type="molecule type" value="Genomic_DNA"/>
</dbReference>
<accession>A0A9W8XM00</accession>
<comment type="caution">
    <text evidence="2">The sequence shown here is derived from an EMBL/GenBank/DDBJ whole genome shotgun (WGS) entry which is preliminary data.</text>
</comment>
<gene>
    <name evidence="2" type="ORF">N0V89_007882</name>
</gene>
<dbReference type="GeneID" id="80911412"/>
<dbReference type="RefSeq" id="XP_056070889.1">
    <property type="nucleotide sequence ID" value="XM_056216642.1"/>
</dbReference>
<dbReference type="Pfam" id="PF08719">
    <property type="entry name" value="NADAR"/>
    <property type="match status" value="1"/>
</dbReference>
<evidence type="ECO:0000313" key="2">
    <source>
        <dbReference type="EMBL" id="KAJ4352533.1"/>
    </source>
</evidence>
<proteinExistence type="predicted"/>